<proteinExistence type="predicted"/>
<organism evidence="1 2">
    <name type="scientific">Dyadobacter subterraneus</name>
    <dbReference type="NCBI Taxonomy" id="2773304"/>
    <lineage>
        <taxon>Bacteria</taxon>
        <taxon>Pseudomonadati</taxon>
        <taxon>Bacteroidota</taxon>
        <taxon>Cytophagia</taxon>
        <taxon>Cytophagales</taxon>
        <taxon>Spirosomataceae</taxon>
        <taxon>Dyadobacter</taxon>
    </lineage>
</organism>
<sequence>MKTIIIVSDFSLESFQVAEKIVNNSSEPVSILFTHLFHIADDIQDLLFSNYRKKEHEFVSEAFQRDCELLKSDFPDILKSVKVEFFYGSRLALFKNFLDYNQADYIAYSESYGTPKLGKSSIDALPVIRKAGIPLINTDEILSPVFTDVENVR</sequence>
<dbReference type="EMBL" id="JACYGY010000001">
    <property type="protein sequence ID" value="MBE9464217.1"/>
    <property type="molecule type" value="Genomic_DNA"/>
</dbReference>
<accession>A0ABR9WFE1</accession>
<evidence type="ECO:0008006" key="3">
    <source>
        <dbReference type="Google" id="ProtNLM"/>
    </source>
</evidence>
<evidence type="ECO:0000313" key="1">
    <source>
        <dbReference type="EMBL" id="MBE9464217.1"/>
    </source>
</evidence>
<keyword evidence="2" id="KW-1185">Reference proteome</keyword>
<dbReference type="Proteomes" id="UP000634134">
    <property type="component" value="Unassembled WGS sequence"/>
</dbReference>
<comment type="caution">
    <text evidence="1">The sequence shown here is derived from an EMBL/GenBank/DDBJ whole genome shotgun (WGS) entry which is preliminary data.</text>
</comment>
<gene>
    <name evidence="1" type="ORF">IEE83_20210</name>
</gene>
<name>A0ABR9WFE1_9BACT</name>
<protein>
    <recommendedName>
        <fullName evidence="3">Universal stress protein</fullName>
    </recommendedName>
</protein>
<reference evidence="2" key="1">
    <citation type="submission" date="2023-07" db="EMBL/GenBank/DDBJ databases">
        <title>Dyadobacter sp. nov 'subterranea' isolated from contaminted grondwater.</title>
        <authorList>
            <person name="Szabo I."/>
            <person name="Al-Omari J."/>
            <person name="Szerdahelyi S.G."/>
            <person name="Rado J."/>
        </authorList>
    </citation>
    <scope>NUCLEOTIDE SEQUENCE [LARGE SCALE GENOMIC DNA]</scope>
    <source>
        <strain evidence="2">UP-52</strain>
    </source>
</reference>
<dbReference type="RefSeq" id="WP_194122290.1">
    <property type="nucleotide sequence ID" value="NZ_JACYGY010000001.1"/>
</dbReference>
<evidence type="ECO:0000313" key="2">
    <source>
        <dbReference type="Proteomes" id="UP000634134"/>
    </source>
</evidence>